<accession>A0A2S4KUF0</accession>
<gene>
    <name evidence="1" type="ORF">TPAR_06005</name>
</gene>
<protein>
    <submittedName>
        <fullName evidence="1">Uncharacterized protein</fullName>
    </submittedName>
</protein>
<reference evidence="1 2" key="1">
    <citation type="submission" date="2018-01" db="EMBL/GenBank/DDBJ databases">
        <title>Harnessing the power of phylogenomics to disentangle the directionality and signatures of interkingdom host jumping in the parasitic fungal genus Tolypocladium.</title>
        <authorList>
            <person name="Quandt C.A."/>
            <person name="Patterson W."/>
            <person name="Spatafora J.W."/>
        </authorList>
    </citation>
    <scope>NUCLEOTIDE SEQUENCE [LARGE SCALE GENOMIC DNA]</scope>
    <source>
        <strain evidence="1 2">NRBC 100945</strain>
    </source>
</reference>
<keyword evidence="2" id="KW-1185">Reference proteome</keyword>
<dbReference type="STRING" id="94208.A0A2S4KUF0"/>
<name>A0A2S4KUF0_9HYPO</name>
<dbReference type="AlphaFoldDB" id="A0A2S4KUF0"/>
<dbReference type="EMBL" id="PKSG01000646">
    <property type="protein sequence ID" value="POR33813.1"/>
    <property type="molecule type" value="Genomic_DNA"/>
</dbReference>
<evidence type="ECO:0000313" key="1">
    <source>
        <dbReference type="EMBL" id="POR33813.1"/>
    </source>
</evidence>
<comment type="caution">
    <text evidence="1">The sequence shown here is derived from an EMBL/GenBank/DDBJ whole genome shotgun (WGS) entry which is preliminary data.</text>
</comment>
<dbReference type="Proteomes" id="UP000237481">
    <property type="component" value="Unassembled WGS sequence"/>
</dbReference>
<sequence length="100" mass="11337">MLPQTIKQDDLPSLLQTNAEVLCYLLEDRNGKCYHAANNNRRLTEMETLKLLCNKKIRILIDAGAHILEMENRDVAGAWLNIDYEAEGAVYFGSNSQILV</sequence>
<proteinExistence type="predicted"/>
<organism evidence="1 2">
    <name type="scientific">Tolypocladium paradoxum</name>
    <dbReference type="NCBI Taxonomy" id="94208"/>
    <lineage>
        <taxon>Eukaryota</taxon>
        <taxon>Fungi</taxon>
        <taxon>Dikarya</taxon>
        <taxon>Ascomycota</taxon>
        <taxon>Pezizomycotina</taxon>
        <taxon>Sordariomycetes</taxon>
        <taxon>Hypocreomycetidae</taxon>
        <taxon>Hypocreales</taxon>
        <taxon>Ophiocordycipitaceae</taxon>
        <taxon>Tolypocladium</taxon>
    </lineage>
</organism>
<dbReference type="OrthoDB" id="3182339at2759"/>
<evidence type="ECO:0000313" key="2">
    <source>
        <dbReference type="Proteomes" id="UP000237481"/>
    </source>
</evidence>